<feature type="compositionally biased region" description="Low complexity" evidence="1">
    <location>
        <begin position="17"/>
        <end position="48"/>
    </location>
</feature>
<feature type="region of interest" description="Disordered" evidence="1">
    <location>
        <begin position="399"/>
        <end position="452"/>
    </location>
</feature>
<keyword evidence="2" id="KW-0812">Transmembrane</keyword>
<feature type="compositionally biased region" description="Basic and acidic residues" evidence="1">
    <location>
        <begin position="316"/>
        <end position="333"/>
    </location>
</feature>
<dbReference type="EMBL" id="LN714494">
    <property type="protein sequence ID" value="CEL73048.1"/>
    <property type="molecule type" value="Genomic_DNA"/>
</dbReference>
<feature type="region of interest" description="Disordered" evidence="1">
    <location>
        <begin position="207"/>
        <end position="272"/>
    </location>
</feature>
<reference evidence="4" key="1">
    <citation type="journal article" date="2015" name="PLoS ONE">
        <title>Comprehensive Evaluation of Toxoplasma gondii VEG and Neospora caninum LIV Genomes with Tachyzoite Stage Transcriptome and Proteome Defines Novel Transcript Features.</title>
        <authorList>
            <person name="Ramaprasad A."/>
            <person name="Mourier T."/>
            <person name="Naeem R."/>
            <person name="Malas T.B."/>
            <person name="Moussa E."/>
            <person name="Panigrahi A."/>
            <person name="Vermont S.J."/>
            <person name="Otto T.D."/>
            <person name="Wastling J."/>
            <person name="Pain A."/>
        </authorList>
    </citation>
    <scope>NUCLEOTIDE SEQUENCE</scope>
    <source>
        <strain evidence="4">VEG</strain>
    </source>
</reference>
<dbReference type="CDD" id="cd06257">
    <property type="entry name" value="DnaJ"/>
    <property type="match status" value="1"/>
</dbReference>
<evidence type="ECO:0000313" key="4">
    <source>
        <dbReference type="EMBL" id="CEL73048.1"/>
    </source>
</evidence>
<dbReference type="Gene3D" id="1.10.287.110">
    <property type="entry name" value="DnaJ domain"/>
    <property type="match status" value="1"/>
</dbReference>
<dbReference type="PANTHER" id="PTHR45286:SF1">
    <property type="entry name" value="CHAPERONE DNAJ-DOMAIN SUPERFAMILY PROTEIN"/>
    <property type="match status" value="1"/>
</dbReference>
<proteinExistence type="predicted"/>
<dbReference type="SUPFAM" id="SSF46565">
    <property type="entry name" value="Chaperone J-domain"/>
    <property type="match status" value="1"/>
</dbReference>
<dbReference type="SMART" id="SM00271">
    <property type="entry name" value="DnaJ"/>
    <property type="match status" value="1"/>
</dbReference>
<feature type="compositionally biased region" description="Basic and acidic residues" evidence="1">
    <location>
        <begin position="401"/>
        <end position="425"/>
    </location>
</feature>
<dbReference type="InterPro" id="IPR018253">
    <property type="entry name" value="DnaJ_domain_CS"/>
</dbReference>
<name>A0A0F7UYJ2_TOXGV</name>
<dbReference type="AlphaFoldDB" id="A0A0F7UYJ2"/>
<dbReference type="PRINTS" id="PR00625">
    <property type="entry name" value="JDOMAIN"/>
</dbReference>
<dbReference type="InterPro" id="IPR036869">
    <property type="entry name" value="J_dom_sf"/>
</dbReference>
<feature type="compositionally biased region" description="Acidic residues" evidence="1">
    <location>
        <begin position="515"/>
        <end position="533"/>
    </location>
</feature>
<evidence type="ECO:0000259" key="3">
    <source>
        <dbReference type="PROSITE" id="PS50076"/>
    </source>
</evidence>
<dbReference type="PROSITE" id="PS00636">
    <property type="entry name" value="DNAJ_1"/>
    <property type="match status" value="1"/>
</dbReference>
<gene>
    <name evidence="4" type="ORF">BN1205_032020</name>
</gene>
<evidence type="ECO:0000256" key="2">
    <source>
        <dbReference type="SAM" id="Phobius"/>
    </source>
</evidence>
<keyword evidence="2" id="KW-1133">Transmembrane helix</keyword>
<feature type="compositionally biased region" description="Polar residues" evidence="1">
    <location>
        <begin position="216"/>
        <end position="225"/>
    </location>
</feature>
<feature type="compositionally biased region" description="Low complexity" evidence="1">
    <location>
        <begin position="244"/>
        <end position="256"/>
    </location>
</feature>
<feature type="domain" description="J" evidence="3">
    <location>
        <begin position="281"/>
        <end position="407"/>
    </location>
</feature>
<feature type="transmembrane region" description="Helical" evidence="2">
    <location>
        <begin position="81"/>
        <end position="100"/>
    </location>
</feature>
<evidence type="ECO:0000256" key="1">
    <source>
        <dbReference type="SAM" id="MobiDB-lite"/>
    </source>
</evidence>
<feature type="region of interest" description="Disordered" evidence="1">
    <location>
        <begin position="132"/>
        <end position="173"/>
    </location>
</feature>
<dbReference type="PANTHER" id="PTHR45286">
    <property type="entry name" value="CHAPERONE DNAJ-DOMAIN SUPERFAMILY PROTEIN"/>
    <property type="match status" value="1"/>
</dbReference>
<protein>
    <submittedName>
        <fullName evidence="4">DnaJ domain-containing protein</fullName>
    </submittedName>
</protein>
<organism evidence="4">
    <name type="scientific">Toxoplasma gondii (strain ATCC 50861 / VEG)</name>
    <dbReference type="NCBI Taxonomy" id="432359"/>
    <lineage>
        <taxon>Eukaryota</taxon>
        <taxon>Sar</taxon>
        <taxon>Alveolata</taxon>
        <taxon>Apicomplexa</taxon>
        <taxon>Conoidasida</taxon>
        <taxon>Coccidia</taxon>
        <taxon>Eucoccidiorida</taxon>
        <taxon>Eimeriorina</taxon>
        <taxon>Sarcocystidae</taxon>
        <taxon>Toxoplasma</taxon>
    </lineage>
</organism>
<feature type="region of interest" description="Disordered" evidence="1">
    <location>
        <begin position="316"/>
        <end position="379"/>
    </location>
</feature>
<dbReference type="InterPro" id="IPR001623">
    <property type="entry name" value="DnaJ_domain"/>
</dbReference>
<dbReference type="Pfam" id="PF00226">
    <property type="entry name" value="DnaJ"/>
    <property type="match status" value="1"/>
</dbReference>
<feature type="region of interest" description="Disordered" evidence="1">
    <location>
        <begin position="472"/>
        <end position="533"/>
    </location>
</feature>
<feature type="compositionally biased region" description="Low complexity" evidence="1">
    <location>
        <begin position="359"/>
        <end position="370"/>
    </location>
</feature>
<dbReference type="PROSITE" id="PS50076">
    <property type="entry name" value="DNAJ_2"/>
    <property type="match status" value="1"/>
</dbReference>
<sequence length="557" mass="59490">MGKMKVAQRTGEGGPSGLSSDSSSFLASSKSCLSSPCPSPSVSTSSALPPSPTHQLSRLPTSTSFQSFSQSGAPSAVLPSIFFRFASTFFTVFAVVLLSLTSPPSLPLCDTCNAEVDSFLFAEAASESRRSTADECLSGSSNSSANCARKSASSPPPKKGVCHIASQPPSSCEVSHIRGLERAKIPPVHGRPSFDAEDFVSLFFASDEPRKRRPNKSTSRGTSRAGTEGAQVQPGGGAGQSCPHGGSASKAHGKSSYIGGNADAETDEDLDEDASERLYFDPYEVLGIPADSSEECIRLAYRQKAKACHPDMVARRELRAQKDSNTSEEKKDPATGTYDFAKTTEGAEETPELAASSPGSDETGSASSGEAESDSEALSHAEKFMLIRSAFELLSNKQKREHFDRHGRSPDDPRFLHRGAVFREAEELDFEGDGVFGRRPGAPASEDGDVGDSVDAIFDAFLDFTNSLFDDEEATEKKGNSGKQRNGDSSSSAEEEYEADWREPRRGGAASLPVDQEDSEVDLEESEEEYDMDLDFRSMFDDILSESSGGESFSADV</sequence>
<keyword evidence="2" id="KW-0472">Membrane</keyword>
<accession>A0A0F7UYJ2</accession>
<feature type="region of interest" description="Disordered" evidence="1">
    <location>
        <begin position="1"/>
        <end position="59"/>
    </location>
</feature>